<keyword evidence="1" id="KW-1133">Transmembrane helix</keyword>
<evidence type="ECO:0000313" key="2">
    <source>
        <dbReference type="EMBL" id="EEQ93153.1"/>
    </source>
</evidence>
<evidence type="ECO:0000313" key="3">
    <source>
        <dbReference type="Proteomes" id="UP000004386"/>
    </source>
</evidence>
<dbReference type="HOGENOM" id="CLU_2340588_0_0_5"/>
<keyword evidence="1" id="KW-0812">Transmembrane</keyword>
<dbReference type="AlphaFoldDB" id="C4WMF5"/>
<feature type="transmembrane region" description="Helical" evidence="1">
    <location>
        <begin position="85"/>
        <end position="102"/>
    </location>
</feature>
<evidence type="ECO:0000256" key="1">
    <source>
        <dbReference type="SAM" id="Phobius"/>
    </source>
</evidence>
<name>C4WMF5_9HYPH</name>
<comment type="caution">
    <text evidence="2">The sequence shown here is derived from an EMBL/GenBank/DDBJ whole genome shotgun (WGS) entry which is preliminary data.</text>
</comment>
<reference evidence="2 3" key="1">
    <citation type="submission" date="2009-05" db="EMBL/GenBank/DDBJ databases">
        <authorList>
            <person name="Setubal J.C."/>
            <person name="Boyle S."/>
            <person name="Crasta O.R."/>
            <person name="Gillespie J.J."/>
            <person name="Kenyon R.W."/>
            <person name="Lu J."/>
            <person name="Mane S."/>
            <person name="Nagrani S."/>
            <person name="Shallom J.M."/>
            <person name="Shallom S."/>
            <person name="Shukla M."/>
            <person name="Snyder E.E."/>
            <person name="Sobral B.W."/>
            <person name="Wattam A.R."/>
            <person name="Will R."/>
            <person name="Williams K."/>
            <person name="Yoo H."/>
            <person name="Munk C."/>
            <person name="Tapia R."/>
            <person name="Green L."/>
            <person name="Rogers Y."/>
            <person name="Detter J.C."/>
            <person name="Bruce D."/>
            <person name="Brettin T.S."/>
            <person name="Tsolis R."/>
        </authorList>
    </citation>
    <scope>NUCLEOTIDE SEQUENCE [LARGE SCALE GENOMIC DNA]</scope>
    <source>
        <strain evidence="2 3">LMG 3301</strain>
    </source>
</reference>
<feature type="transmembrane region" description="Helical" evidence="1">
    <location>
        <begin position="20"/>
        <end position="37"/>
    </location>
</feature>
<protein>
    <submittedName>
        <fullName evidence="2">Uncharacterized protein</fullName>
    </submittedName>
</protein>
<dbReference type="Proteomes" id="UP000004386">
    <property type="component" value="Unassembled WGS sequence"/>
</dbReference>
<proteinExistence type="predicted"/>
<dbReference type="EMBL" id="ACQA01000002">
    <property type="protein sequence ID" value="EEQ93153.1"/>
    <property type="molecule type" value="Genomic_DNA"/>
</dbReference>
<sequence length="108" mass="11810">MPSSCYPDFLGKMMNTPVRFILAIIVAVIVGCGFMFYDKSRGAEWVVSPQQIEQAKAEGKPGVESRPGTVTVLPIRSETADALPFKWAMYGVVAGLFVLVATRKRNKA</sequence>
<keyword evidence="1" id="KW-0472">Membrane</keyword>
<organism evidence="2 3">
    <name type="scientific">Brucella intermedia LMG 3301</name>
    <dbReference type="NCBI Taxonomy" id="641118"/>
    <lineage>
        <taxon>Bacteria</taxon>
        <taxon>Pseudomonadati</taxon>
        <taxon>Pseudomonadota</taxon>
        <taxon>Alphaproteobacteria</taxon>
        <taxon>Hyphomicrobiales</taxon>
        <taxon>Brucellaceae</taxon>
        <taxon>Brucella/Ochrobactrum group</taxon>
        <taxon>Brucella</taxon>
    </lineage>
</organism>
<accession>C4WMF5</accession>
<gene>
    <name evidence="2" type="ORF">OINT_2000288</name>
</gene>